<keyword evidence="3" id="KW-1185">Reference proteome</keyword>
<gene>
    <name evidence="2" type="ORF">CCM_06957</name>
</gene>
<dbReference type="RefSeq" id="XP_006672158.1">
    <property type="nucleotide sequence ID" value="XM_006672095.1"/>
</dbReference>
<dbReference type="OrthoDB" id="4897217at2759"/>
<name>G3JLG3_CORMM</name>
<reference evidence="2 3" key="1">
    <citation type="journal article" date="2011" name="Genome Biol.">
        <title>Genome sequence of the insect pathogenic fungus Cordyceps militaris, a valued traditional Chinese medicine.</title>
        <authorList>
            <person name="Zheng P."/>
            <person name="Xia Y."/>
            <person name="Xiao G."/>
            <person name="Xiong C."/>
            <person name="Hu X."/>
            <person name="Zhang S."/>
            <person name="Zheng H."/>
            <person name="Huang Y."/>
            <person name="Zhou Y."/>
            <person name="Wang S."/>
            <person name="Zhao G.P."/>
            <person name="Liu X."/>
            <person name="St Leger R.J."/>
            <person name="Wang C."/>
        </authorList>
    </citation>
    <scope>NUCLEOTIDE SEQUENCE [LARGE SCALE GENOMIC DNA]</scope>
    <source>
        <strain evidence="2 3">CM01</strain>
    </source>
</reference>
<dbReference type="KEGG" id="cmt:CCM_06957"/>
<protein>
    <submittedName>
        <fullName evidence="2">Uncharacterized protein</fullName>
    </submittedName>
</protein>
<dbReference type="VEuPathDB" id="FungiDB:CCM_06957"/>
<dbReference type="GeneID" id="18168968"/>
<feature type="region of interest" description="Disordered" evidence="1">
    <location>
        <begin position="117"/>
        <end position="143"/>
    </location>
</feature>
<feature type="region of interest" description="Disordered" evidence="1">
    <location>
        <begin position="25"/>
        <end position="70"/>
    </location>
</feature>
<dbReference type="OMA" id="DRILIWR"/>
<proteinExistence type="predicted"/>
<organism evidence="2 3">
    <name type="scientific">Cordyceps militaris (strain CM01)</name>
    <name type="common">Caterpillar fungus</name>
    <dbReference type="NCBI Taxonomy" id="983644"/>
    <lineage>
        <taxon>Eukaryota</taxon>
        <taxon>Fungi</taxon>
        <taxon>Dikarya</taxon>
        <taxon>Ascomycota</taxon>
        <taxon>Pezizomycotina</taxon>
        <taxon>Sordariomycetes</taxon>
        <taxon>Hypocreomycetidae</taxon>
        <taxon>Hypocreales</taxon>
        <taxon>Cordycipitaceae</taxon>
        <taxon>Cordyceps</taxon>
    </lineage>
</organism>
<evidence type="ECO:0000256" key="1">
    <source>
        <dbReference type="SAM" id="MobiDB-lite"/>
    </source>
</evidence>
<evidence type="ECO:0000313" key="2">
    <source>
        <dbReference type="EMBL" id="EGX90537.1"/>
    </source>
</evidence>
<dbReference type="HOGENOM" id="CLU_1824963_0_0_1"/>
<evidence type="ECO:0000313" key="3">
    <source>
        <dbReference type="Proteomes" id="UP000001610"/>
    </source>
</evidence>
<dbReference type="InParanoid" id="G3JLG3"/>
<dbReference type="EMBL" id="JH126403">
    <property type="protein sequence ID" value="EGX90537.1"/>
    <property type="molecule type" value="Genomic_DNA"/>
</dbReference>
<dbReference type="AlphaFoldDB" id="G3JLG3"/>
<feature type="compositionally biased region" description="Low complexity" evidence="1">
    <location>
        <begin position="44"/>
        <end position="70"/>
    </location>
</feature>
<sequence>MDAPEPVPSISPAKQDRILIWRSEVELATTAGPESDSTTASHDGASSNRGGSSATSTTTSSRASSSRSAALVLARGRHALAKVARKLAWPRRRSAHRPAREDRGLLRTAMYARLSPDYQPAEDEEMEDGAVAPLRRHGEPPAA</sequence>
<accession>G3JLG3</accession>
<dbReference type="Proteomes" id="UP000001610">
    <property type="component" value="Unassembled WGS sequence"/>
</dbReference>